<protein>
    <recommendedName>
        <fullName evidence="4">60 kDa chaperonin</fullName>
    </recommendedName>
</protein>
<dbReference type="EMBL" id="FRDN01000003">
    <property type="protein sequence ID" value="SHN50153.1"/>
    <property type="molecule type" value="Genomic_DNA"/>
</dbReference>
<evidence type="ECO:0000256" key="4">
    <source>
        <dbReference type="RuleBase" id="RU000419"/>
    </source>
</evidence>
<dbReference type="InterPro" id="IPR001844">
    <property type="entry name" value="Cpn60/GroEL"/>
</dbReference>
<evidence type="ECO:0000256" key="2">
    <source>
        <dbReference type="ARBA" id="ARBA00023186"/>
    </source>
</evidence>
<dbReference type="InterPro" id="IPR027410">
    <property type="entry name" value="TCP-1-like_intermed_sf"/>
</dbReference>
<dbReference type="Gene3D" id="3.50.7.10">
    <property type="entry name" value="GroEL"/>
    <property type="match status" value="1"/>
</dbReference>
<comment type="similarity">
    <text evidence="1 3">Belongs to the chaperonin (HSP60) family.</text>
</comment>
<dbReference type="NCBIfam" id="NF009489">
    <property type="entry name" value="PRK12851.1"/>
    <property type="match status" value="1"/>
</dbReference>
<dbReference type="GO" id="GO:0042026">
    <property type="term" value="P:protein refolding"/>
    <property type="evidence" value="ECO:0007669"/>
    <property type="project" value="InterPro"/>
</dbReference>
<proteinExistence type="inferred from homology"/>
<comment type="subunit">
    <text evidence="4">Forms a cylinder of 14 subunits composed of two heptameric rings stacked back-to-back. Interacts with the co-chaperonin GroES.</text>
</comment>
<dbReference type="NCBIfam" id="NF009487">
    <property type="entry name" value="PRK12849.1"/>
    <property type="match status" value="1"/>
</dbReference>
<dbReference type="GO" id="GO:0140662">
    <property type="term" value="F:ATP-dependent protein folding chaperone"/>
    <property type="evidence" value="ECO:0007669"/>
    <property type="project" value="InterPro"/>
</dbReference>
<dbReference type="FunFam" id="3.50.7.10:FF:000001">
    <property type="entry name" value="60 kDa chaperonin"/>
    <property type="match status" value="1"/>
</dbReference>
<keyword evidence="6" id="KW-1185">Reference proteome</keyword>
<dbReference type="InterPro" id="IPR002423">
    <property type="entry name" value="Cpn60/GroEL/TCP-1"/>
</dbReference>
<name>A0A1M7RV60_9FIRM</name>
<dbReference type="PANTHER" id="PTHR45633">
    <property type="entry name" value="60 KDA HEAT SHOCK PROTEIN, MITOCHONDRIAL"/>
    <property type="match status" value="1"/>
</dbReference>
<organism evidence="5 6">
    <name type="scientific">Desulfitobacterium chlororespirans DSM 11544</name>
    <dbReference type="NCBI Taxonomy" id="1121395"/>
    <lineage>
        <taxon>Bacteria</taxon>
        <taxon>Bacillati</taxon>
        <taxon>Bacillota</taxon>
        <taxon>Clostridia</taxon>
        <taxon>Eubacteriales</taxon>
        <taxon>Desulfitobacteriaceae</taxon>
        <taxon>Desulfitobacterium</taxon>
    </lineage>
</organism>
<dbReference type="NCBIfam" id="NF000592">
    <property type="entry name" value="PRK00013.1"/>
    <property type="match status" value="1"/>
</dbReference>
<evidence type="ECO:0000256" key="3">
    <source>
        <dbReference type="RuleBase" id="RU000418"/>
    </source>
</evidence>
<dbReference type="SUPFAM" id="SSF52029">
    <property type="entry name" value="GroEL apical domain-like"/>
    <property type="match status" value="1"/>
</dbReference>
<dbReference type="Pfam" id="PF00118">
    <property type="entry name" value="Cpn60_TCP1"/>
    <property type="match status" value="1"/>
</dbReference>
<dbReference type="SUPFAM" id="SSF54849">
    <property type="entry name" value="GroEL-intermediate domain like"/>
    <property type="match status" value="1"/>
</dbReference>
<evidence type="ECO:0000313" key="5">
    <source>
        <dbReference type="EMBL" id="SHN50153.1"/>
    </source>
</evidence>
<accession>A0A1M7RV60</accession>
<dbReference type="AlphaFoldDB" id="A0A1M7RV60"/>
<dbReference type="Gene3D" id="3.30.260.10">
    <property type="entry name" value="TCP-1-like chaperonin intermediate domain"/>
    <property type="match status" value="1"/>
</dbReference>
<keyword evidence="2" id="KW-0143">Chaperone</keyword>
<dbReference type="Proteomes" id="UP000184010">
    <property type="component" value="Unassembled WGS sequence"/>
</dbReference>
<dbReference type="SUPFAM" id="SSF48592">
    <property type="entry name" value="GroEL equatorial domain-like"/>
    <property type="match status" value="1"/>
</dbReference>
<dbReference type="PRINTS" id="PR00298">
    <property type="entry name" value="CHAPERONIN60"/>
</dbReference>
<evidence type="ECO:0000256" key="1">
    <source>
        <dbReference type="ARBA" id="ARBA00006607"/>
    </source>
</evidence>
<dbReference type="NCBIfam" id="NF009488">
    <property type="entry name" value="PRK12850.1"/>
    <property type="match status" value="1"/>
</dbReference>
<reference evidence="6" key="1">
    <citation type="submission" date="2016-12" db="EMBL/GenBank/DDBJ databases">
        <authorList>
            <person name="Varghese N."/>
            <person name="Submissions S."/>
        </authorList>
    </citation>
    <scope>NUCLEOTIDE SEQUENCE [LARGE SCALE GENOMIC DNA]</scope>
    <source>
        <strain evidence="6">DSM 11544</strain>
    </source>
</reference>
<dbReference type="STRING" id="1121395.SAMN02745215_00145"/>
<dbReference type="GO" id="GO:0005524">
    <property type="term" value="F:ATP binding"/>
    <property type="evidence" value="ECO:0007669"/>
    <property type="project" value="InterPro"/>
</dbReference>
<sequence length="535" mass="56818">MHMERVSLCGAEARQALIEGINGVADCVRITLGPKGRNVALGPLAGRPKITNDGASIAGIISVPNRFHDLGCQIIREVAEKTNDLAGDGTTTAVVLAQAMIKEGMKQIAAGVNPTGLIQGLEQGVETVIEAVQEQAVKITELEQVAQVAAISSGDPVLGKLLAEAVGKIGFQGIITIEEGKGLQPSLEIKQGISFNKGCFTPKIVKSWERKSEVLTDAFVLIVDGRFSTADEIFAVLQLTMKYQRPLLLIAEDIGVDLLALLLTNKQKGTMNAVAVQSPGSGERRKEYLQDIAVLTGGTVIGEENGILLEEVAEEHLGQAKKILANNNSTTIIGGTGDPRQISLRCSQVRQEYEGRLPGWRKDKLAERLGWLQGGVAVVYTGAPTRLELQEQKDRLEDAVNSVRVAISEGIVPGGGTALLEARRSLTGLECKEKAANTGLRILYKALEAPLRQIAVNAGSDPDAVLEMLEELPQGYGHNAAENRFVHMLESGISDPAQVTCTALRSAVSIAALVIGTGGLVIRGQNSRAAENQSS</sequence>
<dbReference type="InterPro" id="IPR027409">
    <property type="entry name" value="GroEL-like_apical_dom_sf"/>
</dbReference>
<gene>
    <name evidence="5" type="ORF">SAMN02745215_00145</name>
</gene>
<dbReference type="InterPro" id="IPR027413">
    <property type="entry name" value="GROEL-like_equatorial_sf"/>
</dbReference>
<comment type="function">
    <text evidence="4">Together with its co-chaperonin GroES, plays an essential role in assisting protein folding. The GroEL-GroES system forms a nano-cage that allows encapsulation of the non-native substrate proteins and provides a physical environment optimized to promote and accelerate protein folding.</text>
</comment>
<dbReference type="Gene3D" id="1.10.560.10">
    <property type="entry name" value="GroEL-like equatorial domain"/>
    <property type="match status" value="1"/>
</dbReference>
<evidence type="ECO:0000313" key="6">
    <source>
        <dbReference type="Proteomes" id="UP000184010"/>
    </source>
</evidence>
<dbReference type="CDD" id="cd03344">
    <property type="entry name" value="GroEL"/>
    <property type="match status" value="1"/>
</dbReference>